<comment type="caution">
    <text evidence="2">The sequence shown here is derived from an EMBL/GenBank/DDBJ whole genome shotgun (WGS) entry which is preliminary data.</text>
</comment>
<feature type="transmembrane region" description="Helical" evidence="1">
    <location>
        <begin position="130"/>
        <end position="148"/>
    </location>
</feature>
<evidence type="ECO:0000313" key="2">
    <source>
        <dbReference type="EMBL" id="OEJ99219.1"/>
    </source>
</evidence>
<dbReference type="EMBL" id="MDJD01000054">
    <property type="protein sequence ID" value="OEJ99219.1"/>
    <property type="molecule type" value="Genomic_DNA"/>
</dbReference>
<name>A0A1E5SJA9_9FLAO</name>
<dbReference type="STRING" id="1849968.A8C32_08600"/>
<evidence type="ECO:0000313" key="3">
    <source>
        <dbReference type="Proteomes" id="UP000095713"/>
    </source>
</evidence>
<keyword evidence="1" id="KW-0472">Membrane</keyword>
<dbReference type="AlphaFoldDB" id="A0A1E5SJA9"/>
<keyword evidence="3" id="KW-1185">Reference proteome</keyword>
<evidence type="ECO:0000256" key="1">
    <source>
        <dbReference type="SAM" id="Phobius"/>
    </source>
</evidence>
<gene>
    <name evidence="2" type="ORF">A8C32_08600</name>
</gene>
<reference evidence="2 3" key="1">
    <citation type="submission" date="2016-05" db="EMBL/GenBank/DDBJ databases">
        <title>Draft Genome Sequence of Algibacter sp. Strain SK-16 Isolated from the Surface Water of Aburatsubo Inlet.</title>
        <authorList>
            <person name="Wong S.-K."/>
            <person name="Yoshizawa S."/>
            <person name="Nakajima Y."/>
            <person name="Ogura Y."/>
            <person name="Tetsuya H."/>
            <person name="Hamasaki K."/>
        </authorList>
    </citation>
    <scope>NUCLEOTIDE SEQUENCE [LARGE SCALE GENOMIC DNA]</scope>
    <source>
        <strain evidence="2 3">SK-16</strain>
    </source>
</reference>
<accession>A0A1E5SJA9</accession>
<organism evidence="2 3">
    <name type="scientific">Flavivirga aquatica</name>
    <dbReference type="NCBI Taxonomy" id="1849968"/>
    <lineage>
        <taxon>Bacteria</taxon>
        <taxon>Pseudomonadati</taxon>
        <taxon>Bacteroidota</taxon>
        <taxon>Flavobacteriia</taxon>
        <taxon>Flavobacteriales</taxon>
        <taxon>Flavobacteriaceae</taxon>
        <taxon>Flavivirga</taxon>
    </lineage>
</organism>
<proteinExistence type="predicted"/>
<protein>
    <recommendedName>
        <fullName evidence="4">Beta-carotene 15,15'-monooxygenase</fullName>
    </recommendedName>
</protein>
<dbReference type="OrthoDB" id="1365379at2"/>
<feature type="transmembrane region" description="Helical" evidence="1">
    <location>
        <begin position="154"/>
        <end position="173"/>
    </location>
</feature>
<feature type="transmembrane region" description="Helical" evidence="1">
    <location>
        <begin position="80"/>
        <end position="109"/>
    </location>
</feature>
<keyword evidence="1" id="KW-0812">Transmembrane</keyword>
<dbReference type="RefSeq" id="WP_069831901.1">
    <property type="nucleotide sequence ID" value="NZ_MDJD01000054.1"/>
</dbReference>
<evidence type="ECO:0008006" key="4">
    <source>
        <dbReference type="Google" id="ProtNLM"/>
    </source>
</evidence>
<keyword evidence="1" id="KW-1133">Transmembrane helix</keyword>
<feature type="transmembrane region" description="Helical" evidence="1">
    <location>
        <begin position="194"/>
        <end position="227"/>
    </location>
</feature>
<dbReference type="Proteomes" id="UP000095713">
    <property type="component" value="Unassembled WGS sequence"/>
</dbReference>
<sequence length="257" mass="29238">MNTFLNLLDKIERAKQLDFGNIFDSVLEMYKKVWLKGFLVILFVMVSAIGIAFLFELIGLSSKANYMFNDGFNLDTYTSFYYTNILYSIPQTILISTVNLAFVAAFYRICKSVDLGENATDDYLYFFKKIYFSKILMLGIIYSGIAAIAQLMLFIPYIYVYIPLAYFAIIFSSNPDLSEVEIVKASFKLGNKKWFITFGTMFVAGLLGMLGIVACGIGLLFTISIVYLPVFFIYKQVVGFNNNSEIEKIGIRDNSDY</sequence>
<feature type="transmembrane region" description="Helical" evidence="1">
    <location>
        <begin position="38"/>
        <end position="60"/>
    </location>
</feature>